<proteinExistence type="predicted"/>
<evidence type="ECO:0000313" key="2">
    <source>
        <dbReference type="EMBL" id="TQM98365.1"/>
    </source>
</evidence>
<feature type="chain" id="PRO_5021724536" evidence="1">
    <location>
        <begin position="21"/>
        <end position="454"/>
    </location>
</feature>
<evidence type="ECO:0000313" key="3">
    <source>
        <dbReference type="Proteomes" id="UP000316993"/>
    </source>
</evidence>
<protein>
    <submittedName>
        <fullName evidence="2">Uncharacterized protein DUF1329</fullName>
    </submittedName>
</protein>
<dbReference type="RefSeq" id="WP_142085775.1">
    <property type="nucleotide sequence ID" value="NZ_VFPV01000005.1"/>
</dbReference>
<gene>
    <name evidence="2" type="ORF">BDD18_4249</name>
</gene>
<dbReference type="EMBL" id="VFPV01000005">
    <property type="protein sequence ID" value="TQM98365.1"/>
    <property type="molecule type" value="Genomic_DNA"/>
</dbReference>
<sequence>MKFHNILSLVAIGLAAPAFAAVTAEEAKQLGTTLTPFGAVKAANADGSIPAYTGGLTKAPEGFKPDSGFWTDPFKDEKPVLRIDSKNMAQHAALLSEGQKHLLSKYPGYYLNVYPTHRTAAYPKKILDATVRNATTCKATKEGLAIENACRGGIPFPIPKTGYEVMWNQILRYQGETAITTAASRSWVIDTSGKAVVTAEQATFQDFVYYQTDVADRDPDMAWRVYSISKVPARRAGEMTGLADYLDPVARPRKAWSYTPGLRRVKLSPEFAYDTPVASMGGVTLFDELFVFSGIMDRFDFKLIGKKEMYIQYNAYKNLYDCPTAEKALLPNHVNPECERWEKHRVWAVEATLKPGQRHAYSKRIYYFDEDLTGAANYDAFDQNGQLYRSLFQAASPMYDKQIPFAAKNVVYDFNKGMYVYVNDVMVGGYKVLPSARSEREMNPEAIVSRESAR</sequence>
<dbReference type="AlphaFoldDB" id="A0A543KTG0"/>
<evidence type="ECO:0000256" key="1">
    <source>
        <dbReference type="SAM" id="SignalP"/>
    </source>
</evidence>
<dbReference type="Proteomes" id="UP000316993">
    <property type="component" value="Unassembled WGS sequence"/>
</dbReference>
<accession>A0A543KTG0</accession>
<organism evidence="2 3">
    <name type="scientific">Acidovorax temperans</name>
    <dbReference type="NCBI Taxonomy" id="80878"/>
    <lineage>
        <taxon>Bacteria</taxon>
        <taxon>Pseudomonadati</taxon>
        <taxon>Pseudomonadota</taxon>
        <taxon>Betaproteobacteria</taxon>
        <taxon>Burkholderiales</taxon>
        <taxon>Comamonadaceae</taxon>
        <taxon>Acidovorax</taxon>
    </lineage>
</organism>
<dbReference type="InterPro" id="IPR010752">
    <property type="entry name" value="DUF1329"/>
</dbReference>
<reference evidence="2 3" key="1">
    <citation type="submission" date="2019-06" db="EMBL/GenBank/DDBJ databases">
        <title>Genomic Encyclopedia of Archaeal and Bacterial Type Strains, Phase II (KMG-II): from individual species to whole genera.</title>
        <authorList>
            <person name="Goeker M."/>
        </authorList>
    </citation>
    <scope>NUCLEOTIDE SEQUENCE [LARGE SCALE GENOMIC DNA]</scope>
    <source>
        <strain evidence="2 3">DSM 7270</strain>
    </source>
</reference>
<dbReference type="Pfam" id="PF07044">
    <property type="entry name" value="DUF1329"/>
    <property type="match status" value="1"/>
</dbReference>
<name>A0A543KTG0_9BURK</name>
<keyword evidence="1" id="KW-0732">Signal</keyword>
<comment type="caution">
    <text evidence="2">The sequence shown here is derived from an EMBL/GenBank/DDBJ whole genome shotgun (WGS) entry which is preliminary data.</text>
</comment>
<dbReference type="Gene3D" id="2.50.20.10">
    <property type="entry name" value="Lipoprotein localisation LolA/LolB/LppX"/>
    <property type="match status" value="1"/>
</dbReference>
<feature type="signal peptide" evidence="1">
    <location>
        <begin position="1"/>
        <end position="20"/>
    </location>
</feature>